<dbReference type="InterPro" id="IPR051539">
    <property type="entry name" value="T4SS-coupling_protein"/>
</dbReference>
<keyword evidence="6 7" id="KW-0472">Membrane</keyword>
<protein>
    <recommendedName>
        <fullName evidence="8">YWFCY domain-containing protein</fullName>
    </recommendedName>
</protein>
<dbReference type="Pfam" id="PF14293">
    <property type="entry name" value="YWFCY"/>
    <property type="match status" value="1"/>
</dbReference>
<feature type="domain" description="YWFCY" evidence="8">
    <location>
        <begin position="78"/>
        <end position="184"/>
    </location>
</feature>
<comment type="subcellular location">
    <subcellularLocation>
        <location evidence="1">Cell membrane</location>
        <topology evidence="1">Multi-pass membrane protein</topology>
    </subcellularLocation>
</comment>
<evidence type="ECO:0000256" key="2">
    <source>
        <dbReference type="ARBA" id="ARBA00008806"/>
    </source>
</evidence>
<dbReference type="PANTHER" id="PTHR37937">
    <property type="entry name" value="CONJUGATIVE TRANSFER: DNA TRANSPORT"/>
    <property type="match status" value="1"/>
</dbReference>
<evidence type="ECO:0000256" key="4">
    <source>
        <dbReference type="ARBA" id="ARBA00022692"/>
    </source>
</evidence>
<dbReference type="InterPro" id="IPR003688">
    <property type="entry name" value="TraG/VirD4"/>
</dbReference>
<dbReference type="PANTHER" id="PTHR37937:SF1">
    <property type="entry name" value="CONJUGATIVE TRANSFER: DNA TRANSPORT"/>
    <property type="match status" value="1"/>
</dbReference>
<feature type="transmembrane region" description="Helical" evidence="7">
    <location>
        <begin position="158"/>
        <end position="179"/>
    </location>
</feature>
<name>A0ABN0BGF2_BACFG</name>
<dbReference type="SUPFAM" id="SSF52540">
    <property type="entry name" value="P-loop containing nucleoside triphosphate hydrolases"/>
    <property type="match status" value="1"/>
</dbReference>
<dbReference type="Gene3D" id="3.40.50.300">
    <property type="entry name" value="P-loop containing nucleotide triphosphate hydrolases"/>
    <property type="match status" value="1"/>
</dbReference>
<keyword evidence="5 7" id="KW-1133">Transmembrane helix</keyword>
<gene>
    <name evidence="9" type="ORF">BFAG_00709</name>
</gene>
<evidence type="ECO:0000256" key="6">
    <source>
        <dbReference type="ARBA" id="ARBA00023136"/>
    </source>
</evidence>
<dbReference type="Proteomes" id="UP000005101">
    <property type="component" value="Unassembled WGS sequence"/>
</dbReference>
<evidence type="ECO:0000259" key="8">
    <source>
        <dbReference type="Pfam" id="PF14293"/>
    </source>
</evidence>
<reference evidence="9 10" key="1">
    <citation type="submission" date="2008-12" db="EMBL/GenBank/DDBJ databases">
        <title>Annotation of Bacteroides fragilis strain 3_1_12.</title>
        <authorList>
            <consortium name="The Broad Institute Genome Sequencing Platform"/>
            <person name="Ward D."/>
            <person name="Young S.K."/>
            <person name="Kodira C.D."/>
            <person name="Zeng Q."/>
            <person name="Koehrsen M."/>
            <person name="Alvarado L."/>
            <person name="Berlin A."/>
            <person name="Borenstein D."/>
            <person name="Chen Z."/>
            <person name="Engels R."/>
            <person name="Freedman E."/>
            <person name="Gellesch M."/>
            <person name="Goldberg J."/>
            <person name="Griggs A."/>
            <person name="Gujja S."/>
            <person name="Heiman D."/>
            <person name="Hepburn T."/>
            <person name="Howarth C."/>
            <person name="Jen D."/>
            <person name="Larson L."/>
            <person name="Lewis B."/>
            <person name="Mehta T."/>
            <person name="Park D."/>
            <person name="Pearson M."/>
            <person name="Roberts A."/>
            <person name="Saif S."/>
            <person name="Shea T."/>
            <person name="Shenoy N."/>
            <person name="Sisk P."/>
            <person name="Stolte C."/>
            <person name="Sykes S."/>
            <person name="Walk T."/>
            <person name="White J."/>
            <person name="Yandava C."/>
            <person name="Allen-Vercoe E."/>
            <person name="Strauss J."/>
            <person name="Ambrose C."/>
            <person name="Lander E."/>
            <person name="Nusbaum C."/>
            <person name="Galagan J."/>
            <person name="Birren B."/>
        </authorList>
    </citation>
    <scope>NUCLEOTIDE SEQUENCE [LARGE SCALE GENOMIC DNA]</scope>
    <source>
        <strain evidence="9 10">3_1_12</strain>
    </source>
</reference>
<keyword evidence="4 7" id="KW-0812">Transmembrane</keyword>
<evidence type="ECO:0000256" key="7">
    <source>
        <dbReference type="SAM" id="Phobius"/>
    </source>
</evidence>
<keyword evidence="3" id="KW-1003">Cell membrane</keyword>
<dbReference type="CDD" id="cd01127">
    <property type="entry name" value="TrwB_TraG_TraD_VirD4"/>
    <property type="match status" value="2"/>
</dbReference>
<evidence type="ECO:0000256" key="3">
    <source>
        <dbReference type="ARBA" id="ARBA00022475"/>
    </source>
</evidence>
<feature type="transmembrane region" description="Helical" evidence="7">
    <location>
        <begin position="125"/>
        <end position="146"/>
    </location>
</feature>
<dbReference type="InterPro" id="IPR025988">
    <property type="entry name" value="YWFCY_dom"/>
</dbReference>
<evidence type="ECO:0000256" key="1">
    <source>
        <dbReference type="ARBA" id="ARBA00004651"/>
    </source>
</evidence>
<dbReference type="EMBL" id="EQ973213">
    <property type="protein sequence ID" value="EFR52015.1"/>
    <property type="molecule type" value="Genomic_DNA"/>
</dbReference>
<evidence type="ECO:0000313" key="9">
    <source>
        <dbReference type="EMBL" id="EFR52015.1"/>
    </source>
</evidence>
<organism evidence="9 10">
    <name type="scientific">Bacteroides fragilis 3_1_12</name>
    <dbReference type="NCBI Taxonomy" id="457424"/>
    <lineage>
        <taxon>Bacteria</taxon>
        <taxon>Pseudomonadati</taxon>
        <taxon>Bacteroidota</taxon>
        <taxon>Bacteroidia</taxon>
        <taxon>Bacteroidales</taxon>
        <taxon>Bacteroidaceae</taxon>
        <taxon>Bacteroides</taxon>
    </lineage>
</organism>
<dbReference type="Pfam" id="PF02534">
    <property type="entry name" value="T4SS-DNA_transf"/>
    <property type="match status" value="1"/>
</dbReference>
<sequence length="760" mass="86626">MQFPMSASLLLITVCNGLISMFSGALKRIDIAMEESKELQGFYRIFRAVVYVSVLMEFFEYAIDPAMLDHWGGILCDIHGRIKQWTIYNDGNLVYSKVATVLLICITCIGTRAKKHLEFNARRQVLYPLISGFVLLVLSVWLFGYPMEARLYTLPLNIIFYMTTSLVGVILVHVALDNISKFLKEGLMKDRFNFENESFEQCEELIETPYSVNIPMRYYYKGKFRKGWTNITNCFRGTWVVGTPGSGKTFSIIEPFIRQHSAKGFAMVVYDYKFPTLATKLYYHYKKNQKLGKLPQGCQFNMINFVDVEYSRRVNPIQAKYINNLAAASETAETLLESLQKGKKEGGGGSDQFFQTSAVNFLAACIYFFVNYEREPYDVKGNKLYAEKRQDPETKFWKPTGVVRDKEGGEIVEPAYWLGKYSDMPHILSFLNESYQTIFEVLETDNEVAPLLGPFQTAFKNKAMEQLEGMIGTLRVYTSRLATKESYWIFHRDGDDFDLKVSDPKNPSYLLIANDPEMESIIGALNALILNRLVTRVNTGQGKNIPVSIIVDELPTLYFHKIDRLIGTARSNKVSVTLGFQELPQLEADYGKVGMQKIITTVGNVVSGSARAKETLEWLSSDIFGKVVQIKKGVTIDRDKTSINLNENMDSLVPASKISDMPTGWICGQTARDFIQTKTGIGGSMNVQESEEFKTSKFFCKTDFDMKEIKKEEAAYVPLPKFYTFKSREERERILYRNFVNVGIEVKEMIKDVLNKRGAK</sequence>
<feature type="transmembrane region" description="Helical" evidence="7">
    <location>
        <begin position="94"/>
        <end position="113"/>
    </location>
</feature>
<evidence type="ECO:0000256" key="5">
    <source>
        <dbReference type="ARBA" id="ARBA00022989"/>
    </source>
</evidence>
<dbReference type="InterPro" id="IPR027417">
    <property type="entry name" value="P-loop_NTPase"/>
</dbReference>
<accession>A0ABN0BGF2</accession>
<proteinExistence type="inferred from homology"/>
<feature type="transmembrane region" description="Helical" evidence="7">
    <location>
        <begin position="6"/>
        <end position="25"/>
    </location>
</feature>
<comment type="similarity">
    <text evidence="2">Belongs to the VirD4/TraG family.</text>
</comment>
<evidence type="ECO:0000313" key="10">
    <source>
        <dbReference type="Proteomes" id="UP000005101"/>
    </source>
</evidence>
<keyword evidence="10" id="KW-1185">Reference proteome</keyword>